<feature type="non-terminal residue" evidence="1">
    <location>
        <position position="1"/>
    </location>
</feature>
<protein>
    <submittedName>
        <fullName evidence="1">Uncharacterized protein</fullName>
    </submittedName>
</protein>
<sequence>ALIAAVTSSALIPYREELNGARDTDKLQKHVNIINAVYKVKEKPLELAFRAVAAHNETQWALGPEATSWSSKMSRRARAMRRDVDQALLKAKDGPKPSWLVNFTEVSLLDSDGPEQTAAAPDAASGAGPAVNASDYRCKLNRDEQVVYRVAIGSTKPCAREASKPLKMDESKDADDSVIACWNDGMQWEVPNLTYGMLATWAANEASHRPVHYTVETKEGSSWKLFEYQDGRDGSSLKLKGKNAPPFQLIITRHSSDEKAAAIKGMTAIIKQMAKGNMTKEQAERAKAP</sequence>
<gene>
    <name evidence="1" type="ORF">PCOR1329_LOCUS51096</name>
</gene>
<evidence type="ECO:0000313" key="2">
    <source>
        <dbReference type="Proteomes" id="UP001189429"/>
    </source>
</evidence>
<dbReference type="Proteomes" id="UP001189429">
    <property type="component" value="Unassembled WGS sequence"/>
</dbReference>
<reference evidence="1" key="1">
    <citation type="submission" date="2023-10" db="EMBL/GenBank/DDBJ databases">
        <authorList>
            <person name="Chen Y."/>
            <person name="Shah S."/>
            <person name="Dougan E. K."/>
            <person name="Thang M."/>
            <person name="Chan C."/>
        </authorList>
    </citation>
    <scope>NUCLEOTIDE SEQUENCE [LARGE SCALE GENOMIC DNA]</scope>
</reference>
<accession>A0ABN9URW2</accession>
<name>A0ABN9URW2_9DINO</name>
<feature type="non-terminal residue" evidence="1">
    <location>
        <position position="289"/>
    </location>
</feature>
<proteinExistence type="predicted"/>
<comment type="caution">
    <text evidence="1">The sequence shown here is derived from an EMBL/GenBank/DDBJ whole genome shotgun (WGS) entry which is preliminary data.</text>
</comment>
<organism evidence="1 2">
    <name type="scientific">Prorocentrum cordatum</name>
    <dbReference type="NCBI Taxonomy" id="2364126"/>
    <lineage>
        <taxon>Eukaryota</taxon>
        <taxon>Sar</taxon>
        <taxon>Alveolata</taxon>
        <taxon>Dinophyceae</taxon>
        <taxon>Prorocentrales</taxon>
        <taxon>Prorocentraceae</taxon>
        <taxon>Prorocentrum</taxon>
    </lineage>
</organism>
<keyword evidence="2" id="KW-1185">Reference proteome</keyword>
<evidence type="ECO:0000313" key="1">
    <source>
        <dbReference type="EMBL" id="CAK0862760.1"/>
    </source>
</evidence>
<dbReference type="EMBL" id="CAUYUJ010016193">
    <property type="protein sequence ID" value="CAK0862760.1"/>
    <property type="molecule type" value="Genomic_DNA"/>
</dbReference>